<comment type="catalytic activity">
    <reaction evidence="1">
        <text>Catalyzes the rearrangement of -S-S- bonds in proteins.</text>
        <dbReference type="EC" id="5.3.4.1"/>
    </reaction>
</comment>
<keyword evidence="7 10" id="KW-0408">Iron</keyword>
<dbReference type="AlphaFoldDB" id="A0AA35RUS5"/>
<evidence type="ECO:0000256" key="8">
    <source>
        <dbReference type="ARBA" id="ARBA00023235"/>
    </source>
</evidence>
<evidence type="ECO:0000256" key="9">
    <source>
        <dbReference type="ARBA" id="ARBA00023284"/>
    </source>
</evidence>
<keyword evidence="9" id="KW-0676">Redox-active center</keyword>
<evidence type="ECO:0000256" key="5">
    <source>
        <dbReference type="ARBA" id="ARBA00022723"/>
    </source>
</evidence>
<name>A0AA35RUS5_GEOBA</name>
<evidence type="ECO:0000256" key="4">
    <source>
        <dbReference type="ARBA" id="ARBA00012723"/>
    </source>
</evidence>
<organism evidence="13 14">
    <name type="scientific">Geodia barretti</name>
    <name type="common">Barrett's horny sponge</name>
    <dbReference type="NCBI Taxonomy" id="519541"/>
    <lineage>
        <taxon>Eukaryota</taxon>
        <taxon>Metazoa</taxon>
        <taxon>Porifera</taxon>
        <taxon>Demospongiae</taxon>
        <taxon>Heteroscleromorpha</taxon>
        <taxon>Tetractinellida</taxon>
        <taxon>Astrophorina</taxon>
        <taxon>Geodiidae</taxon>
        <taxon>Geodia</taxon>
    </lineage>
</organism>
<evidence type="ECO:0000259" key="11">
    <source>
        <dbReference type="PROSITE" id="PS51007"/>
    </source>
</evidence>
<evidence type="ECO:0000256" key="6">
    <source>
        <dbReference type="ARBA" id="ARBA00022824"/>
    </source>
</evidence>
<comment type="caution">
    <text evidence="13">The sequence shown here is derived from an EMBL/GenBank/DDBJ whole genome shotgun (WGS) entry which is preliminary data.</text>
</comment>
<dbReference type="InterPro" id="IPR009056">
    <property type="entry name" value="Cyt_c-like_dom"/>
</dbReference>
<reference evidence="13" key="1">
    <citation type="submission" date="2023-03" db="EMBL/GenBank/DDBJ databases">
        <authorList>
            <person name="Steffen K."/>
            <person name="Cardenas P."/>
        </authorList>
    </citation>
    <scope>NUCLEOTIDE SEQUENCE</scope>
</reference>
<evidence type="ECO:0000256" key="3">
    <source>
        <dbReference type="ARBA" id="ARBA00006347"/>
    </source>
</evidence>
<sequence>RKISYSSSVFSLVQARPSLLTGAGFCTENPSNPNPIFLPLWDMAVGFSPLSAAALCYCALNRIKRCNFGSWSAKVAREGFPQFQLKGSEAAKPRSPGEMAGGRRSVLVVVCVVLLATGGVCEVLELTDSSFQSTVNEAELAAVLFHAPWCPHCHSYLSDVFSPAATLLGSEDITMATLDIDAAKEVQTKYVIQQVPSIRLFRKGQMFPYEGPRQQVGVADLVMYLREERDKQGLEENPVITLTNDNFDDITTSELILVEFYTDLCVPCQRLEPIFADAARQLQRETPPIRLGRVQIPDQMKVAERFPLEGYPLLIFFRRGTQYNYTGPKETASGIVEYMRQQAGPSSIPLEQTVDVKRFINRRAISVVGYFHEDTDSVLLREFRESGNLVRTEMELGHTHQRGVAGGMGQDPDTIVIYHPVHLVSPWETGHSVISSPPSNASQLRQLYLEHARPLVGQMTTGNHDNLYSHRPLLVAYYDIDWSSDGFKATQYWHDLVASAARDFITSGVVFAIANEEDFLDDLRGVGLSDWGEDVAVTLYAPGPLKYAMTEELSRESLTSFIQDYLDGELVPHFSSEPVPKPVKGALIRKVVGSNYLSEVGNTKKDVMVMLCRPSLPDCREAAEFYKKLASQFHGVKNLVFTEMNVALNDPPVGTDISSLPSFLFSPRGSHDIAPVTPRPKDDADLAFFLKYKQNIKPLKSKKKDEL</sequence>
<evidence type="ECO:0000259" key="12">
    <source>
        <dbReference type="PROSITE" id="PS51352"/>
    </source>
</evidence>
<evidence type="ECO:0000256" key="10">
    <source>
        <dbReference type="PROSITE-ProRule" id="PRU00433"/>
    </source>
</evidence>
<dbReference type="GO" id="GO:0046872">
    <property type="term" value="F:metal ion binding"/>
    <property type="evidence" value="ECO:0007669"/>
    <property type="project" value="UniProtKB-KW"/>
</dbReference>
<keyword evidence="10" id="KW-0349">Heme</keyword>
<feature type="domain" description="Cytochrome c" evidence="11">
    <location>
        <begin position="136"/>
        <end position="229"/>
    </location>
</feature>
<dbReference type="Pfam" id="PF00085">
    <property type="entry name" value="Thioredoxin"/>
    <property type="match status" value="2"/>
</dbReference>
<dbReference type="EMBL" id="CASHTH010001609">
    <property type="protein sequence ID" value="CAI8017253.1"/>
    <property type="molecule type" value="Genomic_DNA"/>
</dbReference>
<dbReference type="GO" id="GO:0006457">
    <property type="term" value="P:protein folding"/>
    <property type="evidence" value="ECO:0007669"/>
    <property type="project" value="TreeGrafter"/>
</dbReference>
<keyword evidence="14" id="KW-1185">Reference proteome</keyword>
<dbReference type="InterPro" id="IPR013766">
    <property type="entry name" value="Thioredoxin_domain"/>
</dbReference>
<dbReference type="Gene3D" id="3.40.30.10">
    <property type="entry name" value="Glutaredoxin"/>
    <property type="match status" value="5"/>
</dbReference>
<evidence type="ECO:0000256" key="1">
    <source>
        <dbReference type="ARBA" id="ARBA00001182"/>
    </source>
</evidence>
<dbReference type="PANTHER" id="PTHR18929:SF132">
    <property type="entry name" value="PROTEIN DISULFIDE-ISOMERASE A3"/>
    <property type="match status" value="1"/>
</dbReference>
<evidence type="ECO:0000313" key="13">
    <source>
        <dbReference type="EMBL" id="CAI8017253.1"/>
    </source>
</evidence>
<dbReference type="Proteomes" id="UP001174909">
    <property type="component" value="Unassembled WGS sequence"/>
</dbReference>
<gene>
    <name evidence="13" type="ORF">GBAR_LOCUS10506</name>
</gene>
<comment type="similarity">
    <text evidence="3">Belongs to the protein disulfide isomerase family.</text>
</comment>
<feature type="domain" description="Thioredoxin" evidence="12">
    <location>
        <begin position="231"/>
        <end position="344"/>
    </location>
</feature>
<dbReference type="PANTHER" id="PTHR18929">
    <property type="entry name" value="PROTEIN DISULFIDE ISOMERASE"/>
    <property type="match status" value="1"/>
</dbReference>
<feature type="non-terminal residue" evidence="13">
    <location>
        <position position="707"/>
    </location>
</feature>
<evidence type="ECO:0000256" key="2">
    <source>
        <dbReference type="ARBA" id="ARBA00004319"/>
    </source>
</evidence>
<dbReference type="CDD" id="cd02961">
    <property type="entry name" value="PDI_a_family"/>
    <property type="match status" value="2"/>
</dbReference>
<accession>A0AA35RUS5</accession>
<dbReference type="InterPro" id="IPR036249">
    <property type="entry name" value="Thioredoxin-like_sf"/>
</dbReference>
<dbReference type="PROSITE" id="PS51352">
    <property type="entry name" value="THIOREDOXIN_2"/>
    <property type="match status" value="2"/>
</dbReference>
<dbReference type="GO" id="GO:0020037">
    <property type="term" value="F:heme binding"/>
    <property type="evidence" value="ECO:0007669"/>
    <property type="project" value="InterPro"/>
</dbReference>
<keyword evidence="5 10" id="KW-0479">Metal-binding</keyword>
<protein>
    <recommendedName>
        <fullName evidence="4">protein disulfide-isomerase</fullName>
        <ecNumber evidence="4">5.3.4.1</ecNumber>
    </recommendedName>
</protein>
<feature type="domain" description="Thioredoxin" evidence="12">
    <location>
        <begin position="81"/>
        <end position="230"/>
    </location>
</feature>
<dbReference type="GO" id="GO:0034976">
    <property type="term" value="P:response to endoplasmic reticulum stress"/>
    <property type="evidence" value="ECO:0007669"/>
    <property type="project" value="TreeGrafter"/>
</dbReference>
<keyword evidence="6" id="KW-0256">Endoplasmic reticulum</keyword>
<evidence type="ECO:0000313" key="14">
    <source>
        <dbReference type="Proteomes" id="UP001174909"/>
    </source>
</evidence>
<dbReference type="GO" id="GO:0005783">
    <property type="term" value="C:endoplasmic reticulum"/>
    <property type="evidence" value="ECO:0007669"/>
    <property type="project" value="TreeGrafter"/>
</dbReference>
<evidence type="ECO:0000256" key="7">
    <source>
        <dbReference type="ARBA" id="ARBA00023004"/>
    </source>
</evidence>
<dbReference type="GO" id="GO:0003756">
    <property type="term" value="F:protein disulfide isomerase activity"/>
    <property type="evidence" value="ECO:0007669"/>
    <property type="project" value="TreeGrafter"/>
</dbReference>
<proteinExistence type="inferred from homology"/>
<dbReference type="GO" id="GO:0009055">
    <property type="term" value="F:electron transfer activity"/>
    <property type="evidence" value="ECO:0007669"/>
    <property type="project" value="InterPro"/>
</dbReference>
<comment type="subcellular location">
    <subcellularLocation>
        <location evidence="2">Endoplasmic reticulum lumen</location>
    </subcellularLocation>
</comment>
<dbReference type="EC" id="5.3.4.1" evidence="4"/>
<dbReference type="PROSITE" id="PS51007">
    <property type="entry name" value="CYTC"/>
    <property type="match status" value="1"/>
</dbReference>
<dbReference type="SUPFAM" id="SSF52833">
    <property type="entry name" value="Thioredoxin-like"/>
    <property type="match status" value="5"/>
</dbReference>
<keyword evidence="8" id="KW-0413">Isomerase</keyword>